<organism evidence="8 9">
    <name type="scientific">Candidatus Aphodoplasma excrementigallinarum</name>
    <dbReference type="NCBI Taxonomy" id="2840673"/>
    <lineage>
        <taxon>Bacteria</taxon>
        <taxon>Bacillati</taxon>
        <taxon>Bacillota</taxon>
        <taxon>Clostridia</taxon>
        <taxon>Eubacteriales</taxon>
        <taxon>Candidatus Aphodoplasma</taxon>
    </lineage>
</organism>
<evidence type="ECO:0000256" key="2">
    <source>
        <dbReference type="ARBA" id="ARBA00022670"/>
    </source>
</evidence>
<feature type="domain" description="SH3b" evidence="6">
    <location>
        <begin position="28"/>
        <end position="90"/>
    </location>
</feature>
<dbReference type="PROSITE" id="PS51781">
    <property type="entry name" value="SH3B"/>
    <property type="match status" value="1"/>
</dbReference>
<dbReference type="Proteomes" id="UP000886743">
    <property type="component" value="Unassembled WGS sequence"/>
</dbReference>
<comment type="caution">
    <text evidence="8">The sequence shown here is derived from an EMBL/GenBank/DDBJ whole genome shotgun (WGS) entry which is preliminary data.</text>
</comment>
<keyword evidence="5" id="KW-0732">Signal</keyword>
<dbReference type="GO" id="GO:0008234">
    <property type="term" value="F:cysteine-type peptidase activity"/>
    <property type="evidence" value="ECO:0007669"/>
    <property type="project" value="UniProtKB-KW"/>
</dbReference>
<dbReference type="InterPro" id="IPR000064">
    <property type="entry name" value="NLP_P60_dom"/>
</dbReference>
<evidence type="ECO:0000256" key="5">
    <source>
        <dbReference type="SAM" id="SignalP"/>
    </source>
</evidence>
<dbReference type="Gene3D" id="3.90.1720.10">
    <property type="entry name" value="endopeptidase domain like (from Nostoc punctiforme)"/>
    <property type="match status" value="1"/>
</dbReference>
<gene>
    <name evidence="8" type="ORF">IAC74_04270</name>
</gene>
<evidence type="ECO:0000256" key="3">
    <source>
        <dbReference type="ARBA" id="ARBA00022801"/>
    </source>
</evidence>
<dbReference type="InterPro" id="IPR003646">
    <property type="entry name" value="SH3-like_bac-type"/>
</dbReference>
<dbReference type="AlphaFoldDB" id="A0A9D1NHN9"/>
<name>A0A9D1NHN9_9FIRM</name>
<dbReference type="SUPFAM" id="SSF54001">
    <property type="entry name" value="Cysteine proteinases"/>
    <property type="match status" value="1"/>
</dbReference>
<proteinExistence type="inferred from homology"/>
<evidence type="ECO:0000256" key="1">
    <source>
        <dbReference type="ARBA" id="ARBA00007074"/>
    </source>
</evidence>
<dbReference type="PANTHER" id="PTHR47053">
    <property type="entry name" value="MUREIN DD-ENDOPEPTIDASE MEPH-RELATED"/>
    <property type="match status" value="1"/>
</dbReference>
<feature type="domain" description="NlpC/P60" evidence="7">
    <location>
        <begin position="173"/>
        <end position="296"/>
    </location>
</feature>
<accession>A0A9D1NHN9</accession>
<evidence type="ECO:0000259" key="6">
    <source>
        <dbReference type="PROSITE" id="PS51781"/>
    </source>
</evidence>
<evidence type="ECO:0000313" key="9">
    <source>
        <dbReference type="Proteomes" id="UP000886743"/>
    </source>
</evidence>
<dbReference type="EMBL" id="DVOF01000125">
    <property type="protein sequence ID" value="HIV02767.1"/>
    <property type="molecule type" value="Genomic_DNA"/>
</dbReference>
<keyword evidence="4" id="KW-0788">Thiol protease</keyword>
<dbReference type="PROSITE" id="PS51935">
    <property type="entry name" value="NLPC_P60"/>
    <property type="match status" value="1"/>
</dbReference>
<evidence type="ECO:0000259" key="7">
    <source>
        <dbReference type="PROSITE" id="PS51935"/>
    </source>
</evidence>
<feature type="signal peptide" evidence="5">
    <location>
        <begin position="1"/>
        <end position="28"/>
    </location>
</feature>
<reference evidence="8" key="2">
    <citation type="journal article" date="2021" name="PeerJ">
        <title>Extensive microbial diversity within the chicken gut microbiome revealed by metagenomics and culture.</title>
        <authorList>
            <person name="Gilroy R."/>
            <person name="Ravi A."/>
            <person name="Getino M."/>
            <person name="Pursley I."/>
            <person name="Horton D.L."/>
            <person name="Alikhan N.F."/>
            <person name="Baker D."/>
            <person name="Gharbi K."/>
            <person name="Hall N."/>
            <person name="Watson M."/>
            <person name="Adriaenssens E.M."/>
            <person name="Foster-Nyarko E."/>
            <person name="Jarju S."/>
            <person name="Secka A."/>
            <person name="Antonio M."/>
            <person name="Oren A."/>
            <person name="Chaudhuri R.R."/>
            <person name="La Ragione R."/>
            <person name="Hildebrand F."/>
            <person name="Pallen M.J."/>
        </authorList>
    </citation>
    <scope>NUCLEOTIDE SEQUENCE</scope>
    <source>
        <strain evidence="8">4920</strain>
    </source>
</reference>
<keyword evidence="2" id="KW-0645">Protease</keyword>
<dbReference type="InterPro" id="IPR051202">
    <property type="entry name" value="Peptidase_C40"/>
</dbReference>
<keyword evidence="3" id="KW-0378">Hydrolase</keyword>
<protein>
    <submittedName>
        <fullName evidence="8">C40 family peptidase</fullName>
    </submittedName>
</protein>
<dbReference type="InterPro" id="IPR038765">
    <property type="entry name" value="Papain-like_cys_pep_sf"/>
</dbReference>
<dbReference type="Gene3D" id="2.30.30.40">
    <property type="entry name" value="SH3 Domains"/>
    <property type="match status" value="1"/>
</dbReference>
<feature type="chain" id="PRO_5038657729" evidence="5">
    <location>
        <begin position="29"/>
        <end position="296"/>
    </location>
</feature>
<dbReference type="GO" id="GO:0006508">
    <property type="term" value="P:proteolysis"/>
    <property type="evidence" value="ECO:0007669"/>
    <property type="project" value="UniProtKB-KW"/>
</dbReference>
<dbReference type="SMART" id="SM00287">
    <property type="entry name" value="SH3b"/>
    <property type="match status" value="1"/>
</dbReference>
<comment type="similarity">
    <text evidence="1">Belongs to the peptidase C40 family.</text>
</comment>
<dbReference type="Pfam" id="PF00877">
    <property type="entry name" value="NLPC_P60"/>
    <property type="match status" value="1"/>
</dbReference>
<evidence type="ECO:0000313" key="8">
    <source>
        <dbReference type="EMBL" id="HIV02767.1"/>
    </source>
</evidence>
<dbReference type="Pfam" id="PF08239">
    <property type="entry name" value="SH3_3"/>
    <property type="match status" value="1"/>
</dbReference>
<evidence type="ECO:0000256" key="4">
    <source>
        <dbReference type="ARBA" id="ARBA00022807"/>
    </source>
</evidence>
<reference evidence="8" key="1">
    <citation type="submission" date="2020-10" db="EMBL/GenBank/DDBJ databases">
        <authorList>
            <person name="Gilroy R."/>
        </authorList>
    </citation>
    <scope>NUCLEOTIDE SEQUENCE</scope>
    <source>
        <strain evidence="8">4920</strain>
    </source>
</reference>
<sequence>MKVIHKMIAAFASVAAVSLTAFGIAAFAQDGFVNASVLNVRDYPSYDGSVIGSLSYGRVVNVTAQGDGWFTIDYNGASAYVAGEYVDIAVPENLTPKTIFETPIYGKTNAEGVFVRNGARFDCTIVDAVPQGSKFIISGEENGFFIVYIDGIERFICTEYLDGISEEEYYYEPTGAQQVVDVAMQYLGTPYAYGGSSPSGFDCSGFTSYVYRQLGVSLNRTAAGQASNGYEVSKSELLPGDLVLFGPYSGGGIGHVGIYVGDGNMIHSPQPGKTVCIESIYSNYYASRYVTARRIF</sequence>
<dbReference type="PANTHER" id="PTHR47053:SF1">
    <property type="entry name" value="MUREIN DD-ENDOPEPTIDASE MEPH-RELATED"/>
    <property type="match status" value="1"/>
</dbReference>